<name>A0A6G1HQF0_9PEZI</name>
<proteinExistence type="predicted"/>
<gene>
    <name evidence="3" type="ORF">EJ06DRAFT_116718</name>
</gene>
<accession>A0A6G1HQF0</accession>
<keyword evidence="4" id="KW-1185">Reference proteome</keyword>
<evidence type="ECO:0000313" key="4">
    <source>
        <dbReference type="Proteomes" id="UP000799640"/>
    </source>
</evidence>
<feature type="transmembrane region" description="Helical" evidence="2">
    <location>
        <begin position="118"/>
        <end position="140"/>
    </location>
</feature>
<evidence type="ECO:0000256" key="1">
    <source>
        <dbReference type="SAM" id="MobiDB-lite"/>
    </source>
</evidence>
<sequence>MLTLDGRAMPTPTPTLDDGLEGDIPTSRPAPFEGRWCVSGGTPACLSLTTTVVIETGRSTAWVTVSRVANKTSSVSSATEHSTLLVPVGTATSSRLPTTTVTAAPSNSIQDERHFPTALVIVLASLLALALLVLLFTLFYRRGMCPDKYPDIRTSNCGWWTCGLGRGRGKGEEVKIPPIGGGEEVGLTRWGSKAREERAKQLADFYAPHLRDLVEREAMRDRGEGVRVSVRMRY</sequence>
<dbReference type="Proteomes" id="UP000799640">
    <property type="component" value="Unassembled WGS sequence"/>
</dbReference>
<keyword evidence="2" id="KW-1133">Transmembrane helix</keyword>
<keyword evidence="2" id="KW-0472">Membrane</keyword>
<protein>
    <submittedName>
        <fullName evidence="3">Uncharacterized protein</fullName>
    </submittedName>
</protein>
<evidence type="ECO:0000256" key="2">
    <source>
        <dbReference type="SAM" id="Phobius"/>
    </source>
</evidence>
<evidence type="ECO:0000313" key="3">
    <source>
        <dbReference type="EMBL" id="KAF2397975.1"/>
    </source>
</evidence>
<feature type="region of interest" description="Disordered" evidence="1">
    <location>
        <begin position="1"/>
        <end position="27"/>
    </location>
</feature>
<dbReference type="AlphaFoldDB" id="A0A6G1HQF0"/>
<organism evidence="3 4">
    <name type="scientific">Trichodelitschia bisporula</name>
    <dbReference type="NCBI Taxonomy" id="703511"/>
    <lineage>
        <taxon>Eukaryota</taxon>
        <taxon>Fungi</taxon>
        <taxon>Dikarya</taxon>
        <taxon>Ascomycota</taxon>
        <taxon>Pezizomycotina</taxon>
        <taxon>Dothideomycetes</taxon>
        <taxon>Dothideomycetes incertae sedis</taxon>
        <taxon>Phaeotrichales</taxon>
        <taxon>Phaeotrichaceae</taxon>
        <taxon>Trichodelitschia</taxon>
    </lineage>
</organism>
<dbReference type="EMBL" id="ML996701">
    <property type="protein sequence ID" value="KAF2397975.1"/>
    <property type="molecule type" value="Genomic_DNA"/>
</dbReference>
<keyword evidence="2" id="KW-0812">Transmembrane</keyword>
<reference evidence="3" key="1">
    <citation type="journal article" date="2020" name="Stud. Mycol.">
        <title>101 Dothideomycetes genomes: a test case for predicting lifestyles and emergence of pathogens.</title>
        <authorList>
            <person name="Haridas S."/>
            <person name="Albert R."/>
            <person name="Binder M."/>
            <person name="Bloem J."/>
            <person name="Labutti K."/>
            <person name="Salamov A."/>
            <person name="Andreopoulos B."/>
            <person name="Baker S."/>
            <person name="Barry K."/>
            <person name="Bills G."/>
            <person name="Bluhm B."/>
            <person name="Cannon C."/>
            <person name="Castanera R."/>
            <person name="Culley D."/>
            <person name="Daum C."/>
            <person name="Ezra D."/>
            <person name="Gonzalez J."/>
            <person name="Henrissat B."/>
            <person name="Kuo A."/>
            <person name="Liang C."/>
            <person name="Lipzen A."/>
            <person name="Lutzoni F."/>
            <person name="Magnuson J."/>
            <person name="Mondo S."/>
            <person name="Nolan M."/>
            <person name="Ohm R."/>
            <person name="Pangilinan J."/>
            <person name="Park H.-J."/>
            <person name="Ramirez L."/>
            <person name="Alfaro M."/>
            <person name="Sun H."/>
            <person name="Tritt A."/>
            <person name="Yoshinaga Y."/>
            <person name="Zwiers L.-H."/>
            <person name="Turgeon B."/>
            <person name="Goodwin S."/>
            <person name="Spatafora J."/>
            <person name="Crous P."/>
            <person name="Grigoriev I."/>
        </authorList>
    </citation>
    <scope>NUCLEOTIDE SEQUENCE</scope>
    <source>
        <strain evidence="3">CBS 262.69</strain>
    </source>
</reference>